<name>A0A0S2TGP4_9GAMM</name>
<dbReference type="EMBL" id="CP013099">
    <property type="protein sequence ID" value="ALP54292.1"/>
    <property type="molecule type" value="Genomic_DNA"/>
</dbReference>
<dbReference type="InterPro" id="IPR002725">
    <property type="entry name" value="YgjP-like_metallopeptidase"/>
</dbReference>
<dbReference type="AlphaFoldDB" id="A0A0S2TGP4"/>
<dbReference type="CDD" id="cd07344">
    <property type="entry name" value="M48_yhfN_like"/>
    <property type="match status" value="1"/>
</dbReference>
<evidence type="ECO:0000313" key="2">
    <source>
        <dbReference type="EMBL" id="ALP54292.1"/>
    </source>
</evidence>
<keyword evidence="3" id="KW-1185">Reference proteome</keyword>
<evidence type="ECO:0000259" key="1">
    <source>
        <dbReference type="Pfam" id="PF01863"/>
    </source>
</evidence>
<dbReference type="Pfam" id="PF01863">
    <property type="entry name" value="YgjP-like"/>
    <property type="match status" value="1"/>
</dbReference>
<feature type="domain" description="YgjP-like metallopeptidase" evidence="1">
    <location>
        <begin position="18"/>
        <end position="220"/>
    </location>
</feature>
<dbReference type="Proteomes" id="UP000055136">
    <property type="component" value="Chromosome"/>
</dbReference>
<dbReference type="PANTHER" id="PTHR30399:SF1">
    <property type="entry name" value="UTP PYROPHOSPHATASE"/>
    <property type="match status" value="1"/>
</dbReference>
<dbReference type="InterPro" id="IPR053136">
    <property type="entry name" value="UTP_pyrophosphatase-like"/>
</dbReference>
<evidence type="ECO:0000313" key="3">
    <source>
        <dbReference type="Proteomes" id="UP000055136"/>
    </source>
</evidence>
<dbReference type="KEGG" id="tee:Tel_14695"/>
<dbReference type="PANTHER" id="PTHR30399">
    <property type="entry name" value="UNCHARACTERIZED PROTEIN YGJP"/>
    <property type="match status" value="1"/>
</dbReference>
<gene>
    <name evidence="2" type="ORF">Tel_14695</name>
</gene>
<reference evidence="2" key="1">
    <citation type="submission" date="2015-10" db="EMBL/GenBank/DDBJ databases">
        <title>Description of Candidatus Tenderia electrophaga gen. nov, sp. nov., an Uncultivated Electroautotroph from a Biocathode Enrichment.</title>
        <authorList>
            <person name="Eddie B.J."/>
            <person name="Malanoski A.P."/>
            <person name="Wang Z."/>
            <person name="Hall R.J."/>
            <person name="Oh S.D."/>
            <person name="Heiner C."/>
            <person name="Lin B."/>
            <person name="Strycharz-Glaven S.M."/>
        </authorList>
    </citation>
    <scope>NUCLEOTIDE SEQUENCE [LARGE SCALE GENOMIC DNA]</scope>
    <source>
        <strain evidence="2">NRL1</strain>
    </source>
</reference>
<proteinExistence type="predicted"/>
<sequence length="232" mass="26686">MAPMSTPPYSIRVSTRAKRLQLKVLPPGKVEVVVPKRVSLKHVPGFVAEHQHWLRAQVQRMTTIYAAEPLLPDIIRLPAVAEQWQVDHTRAERNRLRQSGECRLQLSCADQHHACGLLQQWLQHHARRLLPPRLAQLSDALGLPFNRVTVRAQKSRWGSCSARNNINLNRALLFVSPGALRYLMLHELCHTVHLNHSPRYWNLVASLMPDYRTYEAELRQAMRVVPRWALPG</sequence>
<dbReference type="Gene3D" id="3.30.2010.10">
    <property type="entry name" value="Metalloproteases ('zincins'), catalytic domain"/>
    <property type="match status" value="1"/>
</dbReference>
<protein>
    <recommendedName>
        <fullName evidence="1">YgjP-like metallopeptidase domain-containing protein</fullName>
    </recommendedName>
</protein>
<accession>A0A0S2TGP4</accession>
<organism evidence="2 3">
    <name type="scientific">Candidatus Tenderia electrophaga</name>
    <dbReference type="NCBI Taxonomy" id="1748243"/>
    <lineage>
        <taxon>Bacteria</taxon>
        <taxon>Pseudomonadati</taxon>
        <taxon>Pseudomonadota</taxon>
        <taxon>Gammaproteobacteria</taxon>
        <taxon>Candidatus Tenderiales</taxon>
        <taxon>Candidatus Tenderiaceae</taxon>
        <taxon>Candidatus Tenderia</taxon>
    </lineage>
</organism>